<accession>A0ABQ8ZX32</accession>
<dbReference type="Proteomes" id="UP001141253">
    <property type="component" value="Chromosome 10"/>
</dbReference>
<reference evidence="1" key="1">
    <citation type="submission" date="2022-10" db="EMBL/GenBank/DDBJ databases">
        <authorList>
            <person name="Hyden B.L."/>
            <person name="Feng K."/>
            <person name="Yates T."/>
            <person name="Jawdy S."/>
            <person name="Smart L.B."/>
            <person name="Muchero W."/>
        </authorList>
    </citation>
    <scope>NUCLEOTIDE SEQUENCE</scope>
    <source>
        <tissue evidence="1">Shoot tip</tissue>
    </source>
</reference>
<evidence type="ECO:0000313" key="2">
    <source>
        <dbReference type="Proteomes" id="UP001141253"/>
    </source>
</evidence>
<proteinExistence type="predicted"/>
<dbReference type="EMBL" id="JAPFFI010000024">
    <property type="protein sequence ID" value="KAJ6312855.1"/>
    <property type="molecule type" value="Genomic_DNA"/>
</dbReference>
<sequence length="36" mass="4546">MHRCYELNFLSFFRSRHIAGNLFIFHRMKSKFHARF</sequence>
<protein>
    <submittedName>
        <fullName evidence="1">Uncharacterized protein</fullName>
    </submittedName>
</protein>
<comment type="caution">
    <text evidence="1">The sequence shown here is derived from an EMBL/GenBank/DDBJ whole genome shotgun (WGS) entry which is preliminary data.</text>
</comment>
<keyword evidence="2" id="KW-1185">Reference proteome</keyword>
<evidence type="ECO:0000313" key="1">
    <source>
        <dbReference type="EMBL" id="KAJ6312855.1"/>
    </source>
</evidence>
<reference evidence="1" key="2">
    <citation type="journal article" date="2023" name="Int. J. Mol. Sci.">
        <title>De Novo Assembly and Annotation of 11 Diverse Shrub Willow (Salix) Genomes Reveals Novel Gene Organization in Sex-Linked Regions.</title>
        <authorList>
            <person name="Hyden B."/>
            <person name="Feng K."/>
            <person name="Yates T.B."/>
            <person name="Jawdy S."/>
            <person name="Cereghino C."/>
            <person name="Smart L.B."/>
            <person name="Muchero W."/>
        </authorList>
    </citation>
    <scope>NUCLEOTIDE SEQUENCE</scope>
    <source>
        <tissue evidence="1">Shoot tip</tissue>
    </source>
</reference>
<name>A0ABQ8ZX32_9ROSI</name>
<organism evidence="1 2">
    <name type="scientific">Salix suchowensis</name>
    <dbReference type="NCBI Taxonomy" id="1278906"/>
    <lineage>
        <taxon>Eukaryota</taxon>
        <taxon>Viridiplantae</taxon>
        <taxon>Streptophyta</taxon>
        <taxon>Embryophyta</taxon>
        <taxon>Tracheophyta</taxon>
        <taxon>Spermatophyta</taxon>
        <taxon>Magnoliopsida</taxon>
        <taxon>eudicotyledons</taxon>
        <taxon>Gunneridae</taxon>
        <taxon>Pentapetalae</taxon>
        <taxon>rosids</taxon>
        <taxon>fabids</taxon>
        <taxon>Malpighiales</taxon>
        <taxon>Salicaceae</taxon>
        <taxon>Saliceae</taxon>
        <taxon>Salix</taxon>
    </lineage>
</organism>
<gene>
    <name evidence="1" type="ORF">OIU77_014394</name>
</gene>